<dbReference type="OMA" id="VRWSTHI"/>
<organism evidence="4 5">
    <name type="scientific">Falco tinnunculus</name>
    <name type="common">Common kestrel</name>
    <dbReference type="NCBI Taxonomy" id="100819"/>
    <lineage>
        <taxon>Eukaryota</taxon>
        <taxon>Metazoa</taxon>
        <taxon>Chordata</taxon>
        <taxon>Craniata</taxon>
        <taxon>Vertebrata</taxon>
        <taxon>Euteleostomi</taxon>
        <taxon>Archelosauria</taxon>
        <taxon>Archosauria</taxon>
        <taxon>Dinosauria</taxon>
        <taxon>Saurischia</taxon>
        <taxon>Theropoda</taxon>
        <taxon>Coelurosauria</taxon>
        <taxon>Aves</taxon>
        <taxon>Neognathae</taxon>
        <taxon>Neoaves</taxon>
        <taxon>Telluraves</taxon>
        <taxon>Australaves</taxon>
        <taxon>Falconiformes</taxon>
        <taxon>Falconidae</taxon>
        <taxon>Falco</taxon>
    </lineage>
</organism>
<comment type="subcellular location">
    <subcellularLocation>
        <location evidence="1">Membrane</location>
    </subcellularLocation>
</comment>
<proteinExistence type="predicted"/>
<accession>A0A8C4XK81</accession>
<feature type="chain" id="PRO_5034058181" evidence="3">
    <location>
        <begin position="22"/>
        <end position="177"/>
    </location>
</feature>
<dbReference type="GO" id="GO:0005509">
    <property type="term" value="F:calcium ion binding"/>
    <property type="evidence" value="ECO:0007669"/>
    <property type="project" value="InterPro"/>
</dbReference>
<keyword evidence="3" id="KW-0732">Signal</keyword>
<dbReference type="GO" id="GO:0016020">
    <property type="term" value="C:membrane"/>
    <property type="evidence" value="ECO:0007669"/>
    <property type="project" value="UniProtKB-SubCell"/>
</dbReference>
<sequence>MQGRLTFLLLLLLSLRAPGTSLPDLPRIVAVSEDAVPGTCVAEVTVSCSNASGSPNVTLHSIEPSHPFNPIAISTDPVTLRAGAELDAHRVNQYTLTLRAACPDEDEVEERLFVRVTMGQVLHCDTPFASAGRRWGAHGSGVCGCQLTLGTHGCAVPQRETWCRCRQMWHPGCPCMR</sequence>
<evidence type="ECO:0000313" key="4">
    <source>
        <dbReference type="Ensembl" id="ENSFTIP00000002964.1"/>
    </source>
</evidence>
<evidence type="ECO:0000256" key="3">
    <source>
        <dbReference type="SAM" id="SignalP"/>
    </source>
</evidence>
<evidence type="ECO:0000313" key="5">
    <source>
        <dbReference type="Proteomes" id="UP000694562"/>
    </source>
</evidence>
<name>A0A8C4XK81_FALTI</name>
<feature type="signal peptide" evidence="3">
    <location>
        <begin position="1"/>
        <end position="21"/>
    </location>
</feature>
<reference evidence="4" key="1">
    <citation type="submission" date="2025-08" db="UniProtKB">
        <authorList>
            <consortium name="Ensembl"/>
        </authorList>
    </citation>
    <scope>IDENTIFICATION</scope>
</reference>
<dbReference type="InterPro" id="IPR015919">
    <property type="entry name" value="Cadherin-like_sf"/>
</dbReference>
<evidence type="ECO:0000256" key="2">
    <source>
        <dbReference type="ARBA" id="ARBA00023136"/>
    </source>
</evidence>
<reference evidence="4" key="2">
    <citation type="submission" date="2025-09" db="UniProtKB">
        <authorList>
            <consortium name="Ensembl"/>
        </authorList>
    </citation>
    <scope>IDENTIFICATION</scope>
</reference>
<evidence type="ECO:0000256" key="1">
    <source>
        <dbReference type="ARBA" id="ARBA00004370"/>
    </source>
</evidence>
<dbReference type="Proteomes" id="UP000694562">
    <property type="component" value="Unplaced"/>
</dbReference>
<dbReference type="OrthoDB" id="9949162at2759"/>
<dbReference type="SUPFAM" id="SSF49313">
    <property type="entry name" value="Cadherin-like"/>
    <property type="match status" value="1"/>
</dbReference>
<dbReference type="Ensembl" id="ENSFTIT00000003104.1">
    <property type="protein sequence ID" value="ENSFTIP00000002964.1"/>
    <property type="gene ID" value="ENSFTIG00000002047.1"/>
</dbReference>
<dbReference type="AlphaFoldDB" id="A0A8C4XK81"/>
<keyword evidence="5" id="KW-1185">Reference proteome</keyword>
<protein>
    <submittedName>
        <fullName evidence="4">Uncharacterized protein</fullName>
    </submittedName>
</protein>
<keyword evidence="2" id="KW-0472">Membrane</keyword>
<dbReference type="CDD" id="cd11304">
    <property type="entry name" value="Cadherin_repeat"/>
    <property type="match status" value="1"/>
</dbReference>